<organism evidence="2 3">
    <name type="scientific">Plectosphaerella cucumerina</name>
    <dbReference type="NCBI Taxonomy" id="40658"/>
    <lineage>
        <taxon>Eukaryota</taxon>
        <taxon>Fungi</taxon>
        <taxon>Dikarya</taxon>
        <taxon>Ascomycota</taxon>
        <taxon>Pezizomycotina</taxon>
        <taxon>Sordariomycetes</taxon>
        <taxon>Hypocreomycetidae</taxon>
        <taxon>Glomerellales</taxon>
        <taxon>Plectosphaerellaceae</taxon>
        <taxon>Plectosphaerella</taxon>
    </lineage>
</organism>
<feature type="region of interest" description="Disordered" evidence="1">
    <location>
        <begin position="241"/>
        <end position="262"/>
    </location>
</feature>
<name>A0A8K0TGU9_9PEZI</name>
<evidence type="ECO:0008006" key="4">
    <source>
        <dbReference type="Google" id="ProtNLM"/>
    </source>
</evidence>
<proteinExistence type="predicted"/>
<sequence>MMKTGLGMRPNYRAFCHLRSGDHPLKLPRCCLGPTSSVEVWEQCVGIHHRTVVVSVKTSTTVLGIFFHPSHHSRPSISSPPPPPLPLSMAEIFGAAAAAAGILECALRLFKSVRKAYERQKELAETLNRHTASVEGVNNIVQAIMEEDALHTEWMASELATVQSIATRLVKCLEGNFPTGKGQARQIAHHLLRGTQQEEALCGIMGELERAKSSLTLHIQLASLGLTKMVRDLALAGNKVDTGDRQSELGTTAEPGSQSWSFDSTATLVDGGAAADNVAIGNTARDSAVQLLGPVGVNLWENTRTRAEQNHASGQAVQIASSTDLETLKYLLSLRKGQNIETRAE</sequence>
<gene>
    <name evidence="2" type="ORF">B0T11DRAFT_78444</name>
</gene>
<evidence type="ECO:0000313" key="2">
    <source>
        <dbReference type="EMBL" id="KAH7361854.1"/>
    </source>
</evidence>
<dbReference type="OrthoDB" id="3559235at2759"/>
<comment type="caution">
    <text evidence="2">The sequence shown here is derived from an EMBL/GenBank/DDBJ whole genome shotgun (WGS) entry which is preliminary data.</text>
</comment>
<dbReference type="AlphaFoldDB" id="A0A8K0TGU9"/>
<feature type="compositionally biased region" description="Polar residues" evidence="1">
    <location>
        <begin position="248"/>
        <end position="262"/>
    </location>
</feature>
<dbReference type="EMBL" id="JAGPXD010000003">
    <property type="protein sequence ID" value="KAH7361854.1"/>
    <property type="molecule type" value="Genomic_DNA"/>
</dbReference>
<keyword evidence="3" id="KW-1185">Reference proteome</keyword>
<dbReference type="Proteomes" id="UP000813385">
    <property type="component" value="Unassembled WGS sequence"/>
</dbReference>
<evidence type="ECO:0000256" key="1">
    <source>
        <dbReference type="SAM" id="MobiDB-lite"/>
    </source>
</evidence>
<reference evidence="2" key="1">
    <citation type="journal article" date="2021" name="Nat. Commun.">
        <title>Genetic determinants of endophytism in the Arabidopsis root mycobiome.</title>
        <authorList>
            <person name="Mesny F."/>
            <person name="Miyauchi S."/>
            <person name="Thiergart T."/>
            <person name="Pickel B."/>
            <person name="Atanasova L."/>
            <person name="Karlsson M."/>
            <person name="Huettel B."/>
            <person name="Barry K.W."/>
            <person name="Haridas S."/>
            <person name="Chen C."/>
            <person name="Bauer D."/>
            <person name="Andreopoulos W."/>
            <person name="Pangilinan J."/>
            <person name="LaButti K."/>
            <person name="Riley R."/>
            <person name="Lipzen A."/>
            <person name="Clum A."/>
            <person name="Drula E."/>
            <person name="Henrissat B."/>
            <person name="Kohler A."/>
            <person name="Grigoriev I.V."/>
            <person name="Martin F.M."/>
            <person name="Hacquard S."/>
        </authorList>
    </citation>
    <scope>NUCLEOTIDE SEQUENCE</scope>
    <source>
        <strain evidence="2">MPI-CAGE-AT-0016</strain>
    </source>
</reference>
<accession>A0A8K0TGU9</accession>
<protein>
    <recommendedName>
        <fullName evidence="4">Fungal N-terminal domain-containing protein</fullName>
    </recommendedName>
</protein>
<evidence type="ECO:0000313" key="3">
    <source>
        <dbReference type="Proteomes" id="UP000813385"/>
    </source>
</evidence>